<name>A0A0K2V058_LEPSM</name>
<evidence type="ECO:0000313" key="1">
    <source>
        <dbReference type="EMBL" id="CDW43854.1"/>
    </source>
</evidence>
<protein>
    <submittedName>
        <fullName evidence="1">Uncharacterized protein</fullName>
    </submittedName>
</protein>
<organism evidence="1">
    <name type="scientific">Lepeophtheirus salmonis</name>
    <name type="common">Salmon louse</name>
    <name type="synonym">Caligus salmonis</name>
    <dbReference type="NCBI Taxonomy" id="72036"/>
    <lineage>
        <taxon>Eukaryota</taxon>
        <taxon>Metazoa</taxon>
        <taxon>Ecdysozoa</taxon>
        <taxon>Arthropoda</taxon>
        <taxon>Crustacea</taxon>
        <taxon>Multicrustacea</taxon>
        <taxon>Hexanauplia</taxon>
        <taxon>Copepoda</taxon>
        <taxon>Siphonostomatoida</taxon>
        <taxon>Caligidae</taxon>
        <taxon>Lepeophtheirus</taxon>
    </lineage>
</organism>
<sequence length="36" mass="4171">NFKKTLKLVLCRSLFQSKDYGSIQSHFSVIKEVIGR</sequence>
<feature type="non-terminal residue" evidence="1">
    <location>
        <position position="1"/>
    </location>
</feature>
<dbReference type="AlphaFoldDB" id="A0A0K2V058"/>
<dbReference type="EMBL" id="HACA01026493">
    <property type="protein sequence ID" value="CDW43854.1"/>
    <property type="molecule type" value="Transcribed_RNA"/>
</dbReference>
<reference evidence="1" key="1">
    <citation type="submission" date="2014-05" db="EMBL/GenBank/DDBJ databases">
        <authorList>
            <person name="Chronopoulou M."/>
        </authorList>
    </citation>
    <scope>NUCLEOTIDE SEQUENCE</scope>
    <source>
        <tissue evidence="1">Whole organism</tissue>
    </source>
</reference>
<proteinExistence type="predicted"/>
<accession>A0A0K2V058</accession>